<keyword evidence="3" id="KW-1185">Reference proteome</keyword>
<dbReference type="SUPFAM" id="SSF48371">
    <property type="entry name" value="ARM repeat"/>
    <property type="match status" value="1"/>
</dbReference>
<dbReference type="OrthoDB" id="191673at2759"/>
<comment type="caution">
    <text evidence="2">The sequence shown here is derived from an EMBL/GenBank/DDBJ whole genome shotgun (WGS) entry which is preliminary data.</text>
</comment>
<evidence type="ECO:0000313" key="2">
    <source>
        <dbReference type="EMBL" id="ORY47739.1"/>
    </source>
</evidence>
<dbReference type="GO" id="GO:0097730">
    <property type="term" value="C:non-motile cilium"/>
    <property type="evidence" value="ECO:0007669"/>
    <property type="project" value="TreeGrafter"/>
</dbReference>
<proteinExistence type="predicted"/>
<sequence>MIDTDYSTIIPSFAPAEGQEPIDYEKVARVFTGKHTSTMYDRQEAILLKLARIYKQGLVRRDLSNLAQILELASEKISNGAEVLIPSFEKLLALASAPFARHRSGEAAITPVDHISDFALTLARLTKMKNITTAECAARALLLLVGGRNPYETPVELKTIFINPMKMKLKEASAVKESELLAKHERETYFLQIEKSQVIETLMSILATRNEPRAQLAILKVLRKMATSFPSARKIGTGQGIPSHIPPSSLHNNEDPVFTITTEILWNLISFKDKARVAAILSKTAVDMYFHHQRSVLKDVMDKVCRKTLHYARKTLRNEFVVLLNTVAELCPDMAPMCNESGFTDTVGNYLMSHEMGGLTNLFRMSETHKVSTVIAPRFYFSNQAEDFEFKRVLMQLSMQLCVNEGNLLRLLASGLLDFLLLYLDLDANNEGVKVWTDRQLQALQLQAIGFLNNIIPKIPQRWANVNGNAVLLEYLRNTLKMPGARGKTAKDGDAGVQNRPTSGLVGGTLRLLSRISELGPSQKRALGMQGAFSVLIAILQDRNQRSDIWRAAFLICSSLCQGCKSNKMLFGESGGVETILPFLIYSSADPQETESVILAAVECIWGSICGHGPNEANFFASDGIFALLDLLSKSSYVSQRHILGCMLDLLENPKARSHVLQWRSVEDEQKGIANFLIKLWNSEEQRLGVPVGPMGTLADERKPLAGTNQEPHEDHSKDGFVVEELSENLRAKIYSMFCKLGFDGFEEEITVEEQIKLALIAKYLDFKIGEVWEEISDELDYEGIRPISPDLDCINTAKQVIVEKAQAIQQKQADLIKRKNEAERLQEDMFLSTYIKQRGISRKPSSSPAQ</sequence>
<dbReference type="PANTHER" id="PTHR14716">
    <property type="entry name" value="CILIA- AND FLAGELLA-ASSOCIATED PROTEIN 69"/>
    <property type="match status" value="1"/>
</dbReference>
<accession>A0A1Y2CL26</accession>
<dbReference type="GO" id="GO:1902093">
    <property type="term" value="P:positive regulation of flagellated sperm motility"/>
    <property type="evidence" value="ECO:0007669"/>
    <property type="project" value="TreeGrafter"/>
</dbReference>
<reference evidence="2 3" key="1">
    <citation type="submission" date="2016-07" db="EMBL/GenBank/DDBJ databases">
        <title>Pervasive Adenine N6-methylation of Active Genes in Fungi.</title>
        <authorList>
            <consortium name="DOE Joint Genome Institute"/>
            <person name="Mondo S.J."/>
            <person name="Dannebaum R.O."/>
            <person name="Kuo R.C."/>
            <person name="Labutti K."/>
            <person name="Haridas S."/>
            <person name="Kuo A."/>
            <person name="Salamov A."/>
            <person name="Ahrendt S.R."/>
            <person name="Lipzen A."/>
            <person name="Sullivan W."/>
            <person name="Andreopoulos W.B."/>
            <person name="Clum A."/>
            <person name="Lindquist E."/>
            <person name="Daum C."/>
            <person name="Ramamoorthy G.K."/>
            <person name="Gryganskyi A."/>
            <person name="Culley D."/>
            <person name="Magnuson J.K."/>
            <person name="James T.Y."/>
            <person name="O'Malley M.A."/>
            <person name="Stajich J.E."/>
            <person name="Spatafora J.W."/>
            <person name="Visel A."/>
            <person name="Grigoriev I.V."/>
        </authorList>
    </citation>
    <scope>NUCLEOTIDE SEQUENCE [LARGE SCALE GENOMIC DNA]</scope>
    <source>
        <strain evidence="2 3">JEL800</strain>
    </source>
</reference>
<dbReference type="PANTHER" id="PTHR14716:SF0">
    <property type="entry name" value="CILIA- AND FLAGELLA-ASSOCIATED PROTEIN 69"/>
    <property type="match status" value="1"/>
</dbReference>
<evidence type="ECO:0000313" key="3">
    <source>
        <dbReference type="Proteomes" id="UP000193642"/>
    </source>
</evidence>
<dbReference type="InterPro" id="IPR016024">
    <property type="entry name" value="ARM-type_fold"/>
</dbReference>
<protein>
    <submittedName>
        <fullName evidence="2">ARM repeat-containing protein</fullName>
    </submittedName>
</protein>
<dbReference type="InterPro" id="IPR011989">
    <property type="entry name" value="ARM-like"/>
</dbReference>
<dbReference type="Pfam" id="PF21049">
    <property type="entry name" value="CFA69_ARM_rpt"/>
    <property type="match status" value="1"/>
</dbReference>
<dbReference type="Proteomes" id="UP000193642">
    <property type="component" value="Unassembled WGS sequence"/>
</dbReference>
<feature type="domain" description="Cilia- and flagella-associated protein 69 ARM repeats" evidence="1">
    <location>
        <begin position="23"/>
        <end position="776"/>
    </location>
</feature>
<dbReference type="InterPro" id="IPR048732">
    <property type="entry name" value="CFA69"/>
</dbReference>
<name>A0A1Y2CL26_9FUNG</name>
<dbReference type="InterPro" id="IPR048733">
    <property type="entry name" value="CFA69_ARM_dom"/>
</dbReference>
<gene>
    <name evidence="2" type="ORF">BCR33DRAFT_782825</name>
</gene>
<dbReference type="STRING" id="329046.A0A1Y2CL26"/>
<evidence type="ECO:0000259" key="1">
    <source>
        <dbReference type="Pfam" id="PF21049"/>
    </source>
</evidence>
<dbReference type="Gene3D" id="1.25.10.10">
    <property type="entry name" value="Leucine-rich Repeat Variant"/>
    <property type="match status" value="1"/>
</dbReference>
<organism evidence="2 3">
    <name type="scientific">Rhizoclosmatium globosum</name>
    <dbReference type="NCBI Taxonomy" id="329046"/>
    <lineage>
        <taxon>Eukaryota</taxon>
        <taxon>Fungi</taxon>
        <taxon>Fungi incertae sedis</taxon>
        <taxon>Chytridiomycota</taxon>
        <taxon>Chytridiomycota incertae sedis</taxon>
        <taxon>Chytridiomycetes</taxon>
        <taxon>Chytridiales</taxon>
        <taxon>Chytriomycetaceae</taxon>
        <taxon>Rhizoclosmatium</taxon>
    </lineage>
</organism>
<dbReference type="AlphaFoldDB" id="A0A1Y2CL26"/>
<dbReference type="EMBL" id="MCGO01000013">
    <property type="protein sequence ID" value="ORY47739.1"/>
    <property type="molecule type" value="Genomic_DNA"/>
</dbReference>